<dbReference type="RefSeq" id="WP_256520744.1">
    <property type="nucleotide sequence ID" value="NZ_CP121646.1"/>
</dbReference>
<accession>A0ABY8J987</accession>
<proteinExistence type="predicted"/>
<evidence type="ECO:0000256" key="1">
    <source>
        <dbReference type="SAM" id="MobiDB-lite"/>
    </source>
</evidence>
<name>A0ABY8J987_9BRAD</name>
<feature type="region of interest" description="Disordered" evidence="1">
    <location>
        <begin position="1"/>
        <end position="23"/>
    </location>
</feature>
<sequence>MAGTAINAMADHSASQFDQAARKRDLLDGPEEFRAFRADR</sequence>
<dbReference type="Proteomes" id="UP001221546">
    <property type="component" value="Chromosome"/>
</dbReference>
<evidence type="ECO:0000313" key="3">
    <source>
        <dbReference type="Proteomes" id="UP001221546"/>
    </source>
</evidence>
<organism evidence="2 3">
    <name type="scientific">Bradyrhizobium brasilense</name>
    <dbReference type="NCBI Taxonomy" id="1419277"/>
    <lineage>
        <taxon>Bacteria</taxon>
        <taxon>Pseudomonadati</taxon>
        <taxon>Pseudomonadota</taxon>
        <taxon>Alphaproteobacteria</taxon>
        <taxon>Hyphomicrobiales</taxon>
        <taxon>Nitrobacteraceae</taxon>
        <taxon>Bradyrhizobium</taxon>
    </lineage>
</organism>
<keyword evidence="3" id="KW-1185">Reference proteome</keyword>
<gene>
    <name evidence="2" type="ORF">QA636_32185</name>
</gene>
<evidence type="ECO:0000313" key="2">
    <source>
        <dbReference type="EMBL" id="WFU62120.1"/>
    </source>
</evidence>
<protein>
    <submittedName>
        <fullName evidence="2">Uncharacterized protein</fullName>
    </submittedName>
</protein>
<reference evidence="2 3" key="1">
    <citation type="submission" date="2023-04" db="EMBL/GenBank/DDBJ databases">
        <title>Australian commercial rhizobial inoculants.</title>
        <authorList>
            <person name="Kohlmeier M.G."/>
            <person name="O'Hara G.W."/>
            <person name="Colombi E."/>
            <person name="Ramsay J.P."/>
            <person name="Terpolilli J."/>
        </authorList>
    </citation>
    <scope>NUCLEOTIDE SEQUENCE [LARGE SCALE GENOMIC DNA]</scope>
    <source>
        <strain evidence="2 3">CB627</strain>
    </source>
</reference>
<dbReference type="EMBL" id="CP121646">
    <property type="protein sequence ID" value="WFU62120.1"/>
    <property type="molecule type" value="Genomic_DNA"/>
</dbReference>